<dbReference type="RefSeq" id="WP_109414863.1">
    <property type="nucleotide sequence ID" value="NZ_QEAS01000004.1"/>
</dbReference>
<accession>A0A2U2PJR0</accession>
<dbReference type="AlphaFoldDB" id="A0A2U2PJR0"/>
<protein>
    <submittedName>
        <fullName evidence="1">Uncharacterized protein</fullName>
    </submittedName>
</protein>
<reference evidence="1 2" key="1">
    <citation type="submission" date="2018-04" db="EMBL/GenBank/DDBJ databases">
        <title>Pedobacter chongqingensis sp. nov., isolated from a rottenly hemp rope.</title>
        <authorList>
            <person name="Cai Y."/>
        </authorList>
    </citation>
    <scope>NUCLEOTIDE SEQUENCE [LARGE SCALE GENOMIC DNA]</scope>
    <source>
        <strain evidence="1 2">FJ4-8</strain>
    </source>
</reference>
<organism evidence="1 2">
    <name type="scientific">Pararcticibacter amylolyticus</name>
    <dbReference type="NCBI Taxonomy" id="2173175"/>
    <lineage>
        <taxon>Bacteria</taxon>
        <taxon>Pseudomonadati</taxon>
        <taxon>Bacteroidota</taxon>
        <taxon>Sphingobacteriia</taxon>
        <taxon>Sphingobacteriales</taxon>
        <taxon>Sphingobacteriaceae</taxon>
        <taxon>Pararcticibacter</taxon>
    </lineage>
</organism>
<evidence type="ECO:0000313" key="1">
    <source>
        <dbReference type="EMBL" id="PWG81379.1"/>
    </source>
</evidence>
<evidence type="ECO:0000313" key="2">
    <source>
        <dbReference type="Proteomes" id="UP000245647"/>
    </source>
</evidence>
<proteinExistence type="predicted"/>
<gene>
    <name evidence="1" type="ORF">DDR33_05930</name>
</gene>
<sequence length="65" mass="7683">MNTSKQNDRTKTPNRPENELNKINFYIQSAYLYPFAVTIDASYVADGLTSFIKDRKQRKLNFKDY</sequence>
<dbReference type="Proteomes" id="UP000245647">
    <property type="component" value="Unassembled WGS sequence"/>
</dbReference>
<name>A0A2U2PJR0_9SPHI</name>
<comment type="caution">
    <text evidence="1">The sequence shown here is derived from an EMBL/GenBank/DDBJ whole genome shotgun (WGS) entry which is preliminary data.</text>
</comment>
<keyword evidence="2" id="KW-1185">Reference proteome</keyword>
<dbReference type="EMBL" id="QEAS01000004">
    <property type="protein sequence ID" value="PWG81379.1"/>
    <property type="molecule type" value="Genomic_DNA"/>
</dbReference>